<organism evidence="3 4">
    <name type="scientific">Trinickia violacea</name>
    <dbReference type="NCBI Taxonomy" id="2571746"/>
    <lineage>
        <taxon>Bacteria</taxon>
        <taxon>Pseudomonadati</taxon>
        <taxon>Pseudomonadota</taxon>
        <taxon>Betaproteobacteria</taxon>
        <taxon>Burkholderiales</taxon>
        <taxon>Burkholderiaceae</taxon>
        <taxon>Trinickia</taxon>
    </lineage>
</organism>
<proteinExistence type="predicted"/>
<feature type="domain" description="FAS1-like dehydratase" evidence="2">
    <location>
        <begin position="43"/>
        <end position="175"/>
    </location>
</feature>
<sequence>MARKTKEMDDNMDDSTRKRTGPATGTYEQGKAMLGQRSPVNFGTHPVSEVRIAQFCTVIEDGNLSYWNAAASARLWGRPVAPPAMLQSWTLPLPWLPDREVGPDFMLMKLPLPGSSIINVSTETVYHRPVYIGETLNFWDVATELSEQKETRLGIGHFVTTVATYQSEAGETVATCTNVQFRFEPRSA</sequence>
<dbReference type="EMBL" id="CP040077">
    <property type="protein sequence ID" value="QCP50383.1"/>
    <property type="molecule type" value="Genomic_DNA"/>
</dbReference>
<dbReference type="Pfam" id="PF13452">
    <property type="entry name" value="FAS1_DH_region"/>
    <property type="match status" value="1"/>
</dbReference>
<evidence type="ECO:0000313" key="4">
    <source>
        <dbReference type="Proteomes" id="UP000298656"/>
    </source>
</evidence>
<feature type="region of interest" description="Disordered" evidence="1">
    <location>
        <begin position="1"/>
        <end position="28"/>
    </location>
</feature>
<dbReference type="AlphaFoldDB" id="A0A4P8ISX0"/>
<keyword evidence="4" id="KW-1185">Reference proteome</keyword>
<dbReference type="OrthoDB" id="9774179at2"/>
<accession>A0A4P8ISX0</accession>
<name>A0A4P8ISX0_9BURK</name>
<evidence type="ECO:0000256" key="1">
    <source>
        <dbReference type="SAM" id="MobiDB-lite"/>
    </source>
</evidence>
<protein>
    <submittedName>
        <fullName evidence="3">MaoC family dehydratase</fullName>
    </submittedName>
</protein>
<dbReference type="SUPFAM" id="SSF54637">
    <property type="entry name" value="Thioesterase/thiol ester dehydrase-isomerase"/>
    <property type="match status" value="1"/>
</dbReference>
<feature type="compositionally biased region" description="Basic and acidic residues" evidence="1">
    <location>
        <begin position="1"/>
        <end position="17"/>
    </location>
</feature>
<reference evidence="3 4" key="1">
    <citation type="submission" date="2019-05" db="EMBL/GenBank/DDBJ databases">
        <title>Burkholderia sp. DHOD12, isolated from subtropical forest soil.</title>
        <authorList>
            <person name="Gao Z.-H."/>
            <person name="Qiu L.-H."/>
        </authorList>
    </citation>
    <scope>NUCLEOTIDE SEQUENCE [LARGE SCALE GENOMIC DNA]</scope>
    <source>
        <strain evidence="3 4">DHOD12</strain>
    </source>
</reference>
<dbReference type="Proteomes" id="UP000298656">
    <property type="component" value="Chromosome 1"/>
</dbReference>
<dbReference type="InterPro" id="IPR039569">
    <property type="entry name" value="FAS1-like_DH_region"/>
</dbReference>
<gene>
    <name evidence="3" type="ORF">FAZ95_15120</name>
</gene>
<dbReference type="KEGG" id="tvl:FAZ95_15120"/>
<dbReference type="InterPro" id="IPR029069">
    <property type="entry name" value="HotDog_dom_sf"/>
</dbReference>
<evidence type="ECO:0000259" key="2">
    <source>
        <dbReference type="Pfam" id="PF13452"/>
    </source>
</evidence>
<dbReference type="Gene3D" id="3.10.129.10">
    <property type="entry name" value="Hotdog Thioesterase"/>
    <property type="match status" value="1"/>
</dbReference>
<evidence type="ECO:0000313" key="3">
    <source>
        <dbReference type="EMBL" id="QCP50383.1"/>
    </source>
</evidence>